<evidence type="ECO:0000256" key="3">
    <source>
        <dbReference type="ARBA" id="ARBA00007077"/>
    </source>
</evidence>
<dbReference type="OrthoDB" id="442677at2759"/>
<name>A0A067PJ86_9AGAM</name>
<feature type="region of interest" description="Disordered" evidence="8">
    <location>
        <begin position="1"/>
        <end position="224"/>
    </location>
</feature>
<feature type="compositionally biased region" description="Polar residues" evidence="8">
    <location>
        <begin position="147"/>
        <end position="161"/>
    </location>
</feature>
<dbReference type="Gene3D" id="3.30.70.330">
    <property type="match status" value="1"/>
</dbReference>
<feature type="compositionally biased region" description="Low complexity" evidence="8">
    <location>
        <begin position="1"/>
        <end position="13"/>
    </location>
</feature>
<feature type="domain" description="RRM" evidence="9">
    <location>
        <begin position="423"/>
        <end position="520"/>
    </location>
</feature>
<comment type="similarity">
    <text evidence="3">Belongs to the RRM RBM34 family.</text>
</comment>
<dbReference type="GO" id="GO:0005730">
    <property type="term" value="C:nucleolus"/>
    <property type="evidence" value="ECO:0007669"/>
    <property type="project" value="UniProtKB-SubCell"/>
</dbReference>
<dbReference type="PANTHER" id="PTHR23236:SF25">
    <property type="entry name" value="RNA-BINDING PROTEIN 34"/>
    <property type="match status" value="1"/>
</dbReference>
<dbReference type="Proteomes" id="UP000027265">
    <property type="component" value="Unassembled WGS sequence"/>
</dbReference>
<keyword evidence="11" id="KW-1185">Reference proteome</keyword>
<dbReference type="InterPro" id="IPR035979">
    <property type="entry name" value="RBD_domain_sf"/>
</dbReference>
<feature type="compositionally biased region" description="Basic residues" evidence="8">
    <location>
        <begin position="195"/>
        <end position="207"/>
    </location>
</feature>
<evidence type="ECO:0000256" key="5">
    <source>
        <dbReference type="ARBA" id="ARBA00022884"/>
    </source>
</evidence>
<dbReference type="SUPFAM" id="SSF54928">
    <property type="entry name" value="RNA-binding domain, RBD"/>
    <property type="match status" value="1"/>
</dbReference>
<dbReference type="EMBL" id="KL197759">
    <property type="protein sequence ID" value="KDQ50516.1"/>
    <property type="molecule type" value="Genomic_DNA"/>
</dbReference>
<evidence type="ECO:0000256" key="8">
    <source>
        <dbReference type="SAM" id="MobiDB-lite"/>
    </source>
</evidence>
<dbReference type="GO" id="GO:0019843">
    <property type="term" value="F:rRNA binding"/>
    <property type="evidence" value="ECO:0007669"/>
    <property type="project" value="TreeGrafter"/>
</dbReference>
<dbReference type="PROSITE" id="PS50102">
    <property type="entry name" value="RRM"/>
    <property type="match status" value="1"/>
</dbReference>
<feature type="compositionally biased region" description="Basic and acidic residues" evidence="8">
    <location>
        <begin position="291"/>
        <end position="305"/>
    </location>
</feature>
<evidence type="ECO:0000313" key="10">
    <source>
        <dbReference type="EMBL" id="KDQ50516.1"/>
    </source>
</evidence>
<feature type="region of interest" description="Disordered" evidence="8">
    <location>
        <begin position="266"/>
        <end position="329"/>
    </location>
</feature>
<evidence type="ECO:0000256" key="7">
    <source>
        <dbReference type="PROSITE-ProRule" id="PRU00176"/>
    </source>
</evidence>
<comment type="function">
    <text evidence="1">Involved in pre-25S rRNA processing.</text>
</comment>
<dbReference type="HOGENOM" id="CLU_018832_0_0_1"/>
<feature type="compositionally biased region" description="Basic and acidic residues" evidence="8">
    <location>
        <begin position="83"/>
        <end position="116"/>
    </location>
</feature>
<dbReference type="SMART" id="SM00360">
    <property type="entry name" value="RRM"/>
    <property type="match status" value="1"/>
</dbReference>
<evidence type="ECO:0000256" key="4">
    <source>
        <dbReference type="ARBA" id="ARBA00015520"/>
    </source>
</evidence>
<evidence type="ECO:0000256" key="1">
    <source>
        <dbReference type="ARBA" id="ARBA00002475"/>
    </source>
</evidence>
<feature type="compositionally biased region" description="Basic and acidic residues" evidence="8">
    <location>
        <begin position="563"/>
        <end position="580"/>
    </location>
</feature>
<feature type="compositionally biased region" description="Basic residues" evidence="8">
    <location>
        <begin position="621"/>
        <end position="639"/>
    </location>
</feature>
<feature type="compositionally biased region" description="Pro residues" evidence="8">
    <location>
        <begin position="530"/>
        <end position="547"/>
    </location>
</feature>
<proteinExistence type="inferred from homology"/>
<gene>
    <name evidence="10" type="ORF">JAAARDRAFT_164738</name>
</gene>
<dbReference type="InterPro" id="IPR012677">
    <property type="entry name" value="Nucleotide-bd_a/b_plait_sf"/>
</dbReference>
<dbReference type="STRING" id="933084.A0A067PJ86"/>
<dbReference type="InterPro" id="IPR000504">
    <property type="entry name" value="RRM_dom"/>
</dbReference>
<feature type="compositionally biased region" description="Basic and acidic residues" evidence="8">
    <location>
        <begin position="320"/>
        <end position="329"/>
    </location>
</feature>
<feature type="compositionally biased region" description="Acidic residues" evidence="8">
    <location>
        <begin position="129"/>
        <end position="143"/>
    </location>
</feature>
<evidence type="ECO:0000313" key="11">
    <source>
        <dbReference type="Proteomes" id="UP000027265"/>
    </source>
</evidence>
<keyword evidence="5 7" id="KW-0694">RNA-binding</keyword>
<organism evidence="10 11">
    <name type="scientific">Jaapia argillacea MUCL 33604</name>
    <dbReference type="NCBI Taxonomy" id="933084"/>
    <lineage>
        <taxon>Eukaryota</taxon>
        <taxon>Fungi</taxon>
        <taxon>Dikarya</taxon>
        <taxon>Basidiomycota</taxon>
        <taxon>Agaricomycotina</taxon>
        <taxon>Agaricomycetes</taxon>
        <taxon>Agaricomycetidae</taxon>
        <taxon>Jaapiales</taxon>
        <taxon>Jaapiaceae</taxon>
        <taxon>Jaapia</taxon>
    </lineage>
</organism>
<dbReference type="InParanoid" id="A0A067PJ86"/>
<evidence type="ECO:0000256" key="6">
    <source>
        <dbReference type="ARBA" id="ARBA00023242"/>
    </source>
</evidence>
<accession>A0A067PJ86</accession>
<protein>
    <recommendedName>
        <fullName evidence="4">Nucleolar protein 12</fullName>
    </recommendedName>
</protein>
<reference evidence="11" key="1">
    <citation type="journal article" date="2014" name="Proc. Natl. Acad. Sci. U.S.A.">
        <title>Extensive sampling of basidiomycete genomes demonstrates inadequacy of the white-rot/brown-rot paradigm for wood decay fungi.</title>
        <authorList>
            <person name="Riley R."/>
            <person name="Salamov A.A."/>
            <person name="Brown D.W."/>
            <person name="Nagy L.G."/>
            <person name="Floudas D."/>
            <person name="Held B.W."/>
            <person name="Levasseur A."/>
            <person name="Lombard V."/>
            <person name="Morin E."/>
            <person name="Otillar R."/>
            <person name="Lindquist E.A."/>
            <person name="Sun H."/>
            <person name="LaButti K.M."/>
            <person name="Schmutz J."/>
            <person name="Jabbour D."/>
            <person name="Luo H."/>
            <person name="Baker S.E."/>
            <person name="Pisabarro A.G."/>
            <person name="Walton J.D."/>
            <person name="Blanchette R.A."/>
            <person name="Henrissat B."/>
            <person name="Martin F."/>
            <person name="Cullen D."/>
            <person name="Hibbett D.S."/>
            <person name="Grigoriev I.V."/>
        </authorList>
    </citation>
    <scope>NUCLEOTIDE SEQUENCE [LARGE SCALE GENOMIC DNA]</scope>
    <source>
        <strain evidence="11">MUCL 33604</strain>
    </source>
</reference>
<feature type="compositionally biased region" description="Basic and acidic residues" evidence="8">
    <location>
        <begin position="59"/>
        <end position="73"/>
    </location>
</feature>
<sequence>MSLSSLLLGSAAKKASKGKQGVIDEDLDALFRSTKVPLAEGNIHSDGIVSPDKKRKKRKVDDVGVKDLGDGKEKKKKKARVSVPDEEKVEEVHDAAEKAPRGKREGERRVKEGEKGKGKKKSKSKQQEDPWDDEDSDNPDLEEAYVKSQQSALPSTANPVDQSIAEDGAANDTSDESDGDPSRLVHESTLSTKKSAAKKSSQSKKSKYIPPNETPEERDGRTVFIGNVPPEVVKSRPLLKQLKKHILSFVPKAKIESSRFRSVAFQNPTSKLSDDEQDPSQSKTASTSASKSDKEARQHDLERTSTWRQSQSKEQEEDEENRKGEKRYLTPKEKKKISFIQGNFHSEMDSANLYVVFAHPSPTSHHSQDVMDPFEAARLTVENCNGTTFMARTIRVDHVGKAKKSLQGQTSAAGGSVGEDPKKSVFVGNLDFASKEEDLRVFFEGLIGVERGPPGEGEDDDKPKTWVTRVRIIRDKETQLGKGFGYIQFADRECVEELLALDESKLKFAKRALRVQRCKTLPSATSRGPKPQPPNPSRPSQPHPVHIPIPKGDPSLGQKLAHLSKDERKEAKASDADRVNRRIAKKKARIALGNRGVKAKAGDGERARKRPKFVAKDGKEVRKRRVRSDKSVMRKNTKK</sequence>
<dbReference type="AlphaFoldDB" id="A0A067PJ86"/>
<evidence type="ECO:0000256" key="2">
    <source>
        <dbReference type="ARBA" id="ARBA00004604"/>
    </source>
</evidence>
<dbReference type="PANTHER" id="PTHR23236">
    <property type="entry name" value="EUKARYOTIC TRANSLATION INITIATION FACTOR 4B/4H"/>
    <property type="match status" value="1"/>
</dbReference>
<feature type="region of interest" description="Disordered" evidence="8">
    <location>
        <begin position="519"/>
        <end position="639"/>
    </location>
</feature>
<comment type="subcellular location">
    <subcellularLocation>
        <location evidence="2">Nucleus</location>
        <location evidence="2">Nucleolus</location>
    </subcellularLocation>
</comment>
<evidence type="ECO:0000259" key="9">
    <source>
        <dbReference type="PROSITE" id="PS50102"/>
    </source>
</evidence>
<dbReference type="FunCoup" id="A0A067PJ86">
    <property type="interactions" value="300"/>
</dbReference>
<dbReference type="GO" id="GO:0000463">
    <property type="term" value="P:maturation of LSU-rRNA from tricistronic rRNA transcript (SSU-rRNA, 5.8S rRNA, LSU-rRNA)"/>
    <property type="evidence" value="ECO:0007669"/>
    <property type="project" value="TreeGrafter"/>
</dbReference>
<keyword evidence="6" id="KW-0539">Nucleus</keyword>